<dbReference type="Proteomes" id="UP000076486">
    <property type="component" value="Unassembled WGS sequence"/>
</dbReference>
<evidence type="ECO:0000313" key="2">
    <source>
        <dbReference type="Proteomes" id="UP000076486"/>
    </source>
</evidence>
<gene>
    <name evidence="1" type="ORF">N473_21235</name>
</gene>
<name>A0A162AN11_9GAMM</name>
<dbReference type="RefSeq" id="WP_063368725.1">
    <property type="nucleotide sequence ID" value="NZ_AUYC01000035.1"/>
</dbReference>
<protein>
    <submittedName>
        <fullName evidence="1">Uncharacterized protein</fullName>
    </submittedName>
</protein>
<sequence>MACAPSSPVLTNYFLPFISGVIFKSNLVNFMKVELVAPAMENFRNHLVSGFETIKLAYERYAKEAENRPSDFAVTFEEYFHDWAQSNWELLVERVICNPNESLVIYGTGSDYETDIHSRVFFHNAIPTHQIVCVAKIQAIDWISGKVADLSKFDFEGFVSTSGEWFDVSAPFDHVLLSEKGVISNYQQVIVSKEQIEWRVNEI</sequence>
<dbReference type="PATRIC" id="fig|1365248.3.peg.3326"/>
<reference evidence="1 2" key="1">
    <citation type="submission" date="2013-07" db="EMBL/GenBank/DDBJ databases">
        <title>Comparative Genomic and Metabolomic Analysis of Twelve Strains of Pseudoalteromonas luteoviolacea.</title>
        <authorList>
            <person name="Vynne N.G."/>
            <person name="Mansson M."/>
            <person name="Gram L."/>
        </authorList>
    </citation>
    <scope>NUCLEOTIDE SEQUENCE [LARGE SCALE GENOMIC DNA]</scope>
    <source>
        <strain evidence="1 2">CPMOR-1</strain>
    </source>
</reference>
<evidence type="ECO:0000313" key="1">
    <source>
        <dbReference type="EMBL" id="KZN62071.1"/>
    </source>
</evidence>
<accession>A0A162AN11</accession>
<organism evidence="1 2">
    <name type="scientific">Pseudoalteromonas luteoviolacea CPMOR-1</name>
    <dbReference type="NCBI Taxonomy" id="1365248"/>
    <lineage>
        <taxon>Bacteria</taxon>
        <taxon>Pseudomonadati</taxon>
        <taxon>Pseudomonadota</taxon>
        <taxon>Gammaproteobacteria</taxon>
        <taxon>Alteromonadales</taxon>
        <taxon>Pseudoalteromonadaceae</taxon>
        <taxon>Pseudoalteromonas</taxon>
    </lineage>
</organism>
<dbReference type="EMBL" id="AUYC01000035">
    <property type="protein sequence ID" value="KZN62071.1"/>
    <property type="molecule type" value="Genomic_DNA"/>
</dbReference>
<comment type="caution">
    <text evidence="1">The sequence shown here is derived from an EMBL/GenBank/DDBJ whole genome shotgun (WGS) entry which is preliminary data.</text>
</comment>
<proteinExistence type="predicted"/>
<dbReference type="AlphaFoldDB" id="A0A162AN11"/>